<dbReference type="Gene3D" id="2.60.40.1180">
    <property type="entry name" value="Golgi alpha-mannosidase II"/>
    <property type="match status" value="1"/>
</dbReference>
<keyword evidence="4 7" id="KW-0732">Signal</keyword>
<protein>
    <recommendedName>
        <fullName evidence="3">non-reducing end alpha-L-arabinofuranosidase</fullName>
        <ecNumber evidence="3">3.2.1.55</ecNumber>
    </recommendedName>
</protein>
<sequence>MAIKLNPSNKIFFIRMVVCTLSFTSVTALAQTSQITVDAAKVLNKIPAEMYGSCAEDVNHEIYGGLYDQRLFGESFEEPAPANGFAGWRQLPAAWRIGGGGNPSSAAPGFKLIHNNTFIKNGSFEATITFADRARNAGLLVRMNNVIPGNPAPNGYAIEISKGRGRVIIKKYLNGWHDVARSSVETDINGSIYLRVELQGGHIKVYTNNEQQPAVDFTDTKSPILSGQIGIYANNDASAFSKCAVVVSGVRINLPLTPAVSTRVSFQWNAISKNARAIYQLDTTTSFTGRQSQVIQFVSGKGRAGIANSGLNHWGIAVKKGQQFNGSIYLRSESFSGSVTLTLESADGNITYASAQIQQVGKSWKKYAFSIIATKTDSNSRFAIYIGKKGRLWVDQATLMNAHNKVFKDLPFREDIGVMMQKQGLNFLRYGGTMVNAPEYRWKNMIGKPDQRPPYKGHWYPYGSNGFGIEEFLKFCEASSFEPAFAINVEDSAQDIADMVEYLTGDIKSVGGKKRAAAGHAMSYKLRYIEIGNEEVIWGDKREDYQHYAERFNVLYNAIHAKNPEINLVCSVWWRPKSQNMELVFNAINRKASYWDLHTDADEANAGAKVDTNLQIMHDLFKKWDPNTTLKCAIFEENGGLHNLQRALGHATTLNAVRRHGDFVLTSCPANALQPYLQNDNDWDQGQIFFTPARVWGMPPFYAQQMASVNHLPLRIDSQTDGPLDVTATRSDDGKTMAIHVVNTGKVNLKTEINLKNFAGRKAQIQTITLSGNPDDENTPQKPEKIKSIKKQILNAGNKIEYDFPAYSYTILSFKNKTSPVF</sequence>
<comment type="similarity">
    <text evidence="2">Belongs to the glycosyl hydrolase 51 family.</text>
</comment>
<dbReference type="Gene3D" id="3.20.20.80">
    <property type="entry name" value="Glycosidases"/>
    <property type="match status" value="1"/>
</dbReference>
<evidence type="ECO:0000256" key="7">
    <source>
        <dbReference type="SAM" id="SignalP"/>
    </source>
</evidence>
<evidence type="ECO:0000256" key="6">
    <source>
        <dbReference type="ARBA" id="ARBA00023180"/>
    </source>
</evidence>
<evidence type="ECO:0000313" key="9">
    <source>
        <dbReference type="EMBL" id="WPU95574.1"/>
    </source>
</evidence>
<dbReference type="InterPro" id="IPR055235">
    <property type="entry name" value="ASD1_cat"/>
</dbReference>
<dbReference type="SUPFAM" id="SSF51445">
    <property type="entry name" value="(Trans)glycosidases"/>
    <property type="match status" value="1"/>
</dbReference>
<evidence type="ECO:0000256" key="5">
    <source>
        <dbReference type="ARBA" id="ARBA00022801"/>
    </source>
</evidence>
<keyword evidence="6" id="KW-0325">Glycoprotein</keyword>
<dbReference type="Pfam" id="PF06964">
    <property type="entry name" value="Alpha-L-AF_C"/>
    <property type="match status" value="1"/>
</dbReference>
<dbReference type="EMBL" id="CP139558">
    <property type="protein sequence ID" value="WPU95574.1"/>
    <property type="molecule type" value="Genomic_DNA"/>
</dbReference>
<proteinExistence type="inferred from homology"/>
<evidence type="ECO:0000256" key="3">
    <source>
        <dbReference type="ARBA" id="ARBA00012670"/>
    </source>
</evidence>
<feature type="domain" description="Alpha-L-arabinofuranosidase C-terminal" evidence="8">
    <location>
        <begin position="636"/>
        <end position="808"/>
    </location>
</feature>
<dbReference type="PANTHER" id="PTHR31776">
    <property type="entry name" value="ALPHA-L-ARABINOFURANOSIDASE 1"/>
    <property type="match status" value="1"/>
</dbReference>
<evidence type="ECO:0000256" key="4">
    <source>
        <dbReference type="ARBA" id="ARBA00022729"/>
    </source>
</evidence>
<evidence type="ECO:0000256" key="1">
    <source>
        <dbReference type="ARBA" id="ARBA00001462"/>
    </source>
</evidence>
<reference evidence="9 10" key="1">
    <citation type="submission" date="2023-11" db="EMBL/GenBank/DDBJ databases">
        <title>Analysis of the Genomes of Mucilaginibacter gossypii cycad 4 and M. sabulilitoris SNA2: microbes with the potential for plant growth promotion.</title>
        <authorList>
            <person name="Hirsch A.M."/>
            <person name="Humm E."/>
            <person name="Rubbi M."/>
            <person name="Del Vecchio G."/>
            <person name="Ha S.M."/>
            <person name="Pellegrini M."/>
            <person name="Gunsalus R.P."/>
        </authorList>
    </citation>
    <scope>NUCLEOTIDE SEQUENCE [LARGE SCALE GENOMIC DNA]</scope>
    <source>
        <strain evidence="9 10">SNA2</strain>
    </source>
</reference>
<comment type="catalytic activity">
    <reaction evidence="1">
        <text>Hydrolysis of terminal non-reducing alpha-L-arabinofuranoside residues in alpha-L-arabinosides.</text>
        <dbReference type="EC" id="3.2.1.55"/>
    </reaction>
</comment>
<dbReference type="EC" id="3.2.1.55" evidence="3"/>
<dbReference type="Gene3D" id="2.60.120.560">
    <property type="entry name" value="Exo-inulinase, domain 1"/>
    <property type="match status" value="1"/>
</dbReference>
<feature type="signal peptide" evidence="7">
    <location>
        <begin position="1"/>
        <end position="30"/>
    </location>
</feature>
<dbReference type="InterPro" id="IPR010720">
    <property type="entry name" value="Alpha-L-AF_C"/>
</dbReference>
<name>A0ABZ0TRN8_9SPHI</name>
<dbReference type="PANTHER" id="PTHR31776:SF0">
    <property type="entry name" value="ALPHA-L-ARABINOFURANOSIDASE 1"/>
    <property type="match status" value="1"/>
</dbReference>
<dbReference type="RefSeq" id="WP_321564682.1">
    <property type="nucleotide sequence ID" value="NZ_CP139558.1"/>
</dbReference>
<dbReference type="Proteomes" id="UP001324380">
    <property type="component" value="Chromosome"/>
</dbReference>
<dbReference type="SMART" id="SM00813">
    <property type="entry name" value="Alpha-L-AF_C"/>
    <property type="match status" value="1"/>
</dbReference>
<dbReference type="InterPro" id="IPR017853">
    <property type="entry name" value="GH"/>
</dbReference>
<dbReference type="InterPro" id="IPR013780">
    <property type="entry name" value="Glyco_hydro_b"/>
</dbReference>
<dbReference type="Pfam" id="PF22848">
    <property type="entry name" value="ASD1_dom"/>
    <property type="match status" value="1"/>
</dbReference>
<dbReference type="InterPro" id="IPR008979">
    <property type="entry name" value="Galactose-bd-like_sf"/>
</dbReference>
<accession>A0ABZ0TRN8</accession>
<gene>
    <name evidence="9" type="ORF">SNE25_08565</name>
</gene>
<evidence type="ECO:0000259" key="8">
    <source>
        <dbReference type="SMART" id="SM00813"/>
    </source>
</evidence>
<dbReference type="InterPro" id="IPR051563">
    <property type="entry name" value="Glycosyl_Hydrolase_51"/>
</dbReference>
<dbReference type="SUPFAM" id="SSF49785">
    <property type="entry name" value="Galactose-binding domain-like"/>
    <property type="match status" value="1"/>
</dbReference>
<keyword evidence="5" id="KW-0378">Hydrolase</keyword>
<keyword evidence="10" id="KW-1185">Reference proteome</keyword>
<dbReference type="SUPFAM" id="SSF51011">
    <property type="entry name" value="Glycosyl hydrolase domain"/>
    <property type="match status" value="1"/>
</dbReference>
<organism evidence="9 10">
    <name type="scientific">Mucilaginibacter sabulilitoris</name>
    <dbReference type="NCBI Taxonomy" id="1173583"/>
    <lineage>
        <taxon>Bacteria</taxon>
        <taxon>Pseudomonadati</taxon>
        <taxon>Bacteroidota</taxon>
        <taxon>Sphingobacteriia</taxon>
        <taxon>Sphingobacteriales</taxon>
        <taxon>Sphingobacteriaceae</taxon>
        <taxon>Mucilaginibacter</taxon>
    </lineage>
</organism>
<feature type="chain" id="PRO_5047510671" description="non-reducing end alpha-L-arabinofuranosidase" evidence="7">
    <location>
        <begin position="31"/>
        <end position="822"/>
    </location>
</feature>
<evidence type="ECO:0000256" key="2">
    <source>
        <dbReference type="ARBA" id="ARBA00007186"/>
    </source>
</evidence>
<evidence type="ECO:0000313" key="10">
    <source>
        <dbReference type="Proteomes" id="UP001324380"/>
    </source>
</evidence>